<dbReference type="AlphaFoldDB" id="A0A0F9AJ12"/>
<comment type="caution">
    <text evidence="1">The sequence shown here is derived from an EMBL/GenBank/DDBJ whole genome shotgun (WGS) entry which is preliminary data.</text>
</comment>
<protein>
    <submittedName>
        <fullName evidence="1">Uncharacterized protein</fullName>
    </submittedName>
</protein>
<organism evidence="1">
    <name type="scientific">marine sediment metagenome</name>
    <dbReference type="NCBI Taxonomy" id="412755"/>
    <lineage>
        <taxon>unclassified sequences</taxon>
        <taxon>metagenomes</taxon>
        <taxon>ecological metagenomes</taxon>
    </lineage>
</organism>
<reference evidence="1" key="1">
    <citation type="journal article" date="2015" name="Nature">
        <title>Complex archaea that bridge the gap between prokaryotes and eukaryotes.</title>
        <authorList>
            <person name="Spang A."/>
            <person name="Saw J.H."/>
            <person name="Jorgensen S.L."/>
            <person name="Zaremba-Niedzwiedzka K."/>
            <person name="Martijn J."/>
            <person name="Lind A.E."/>
            <person name="van Eijk R."/>
            <person name="Schleper C."/>
            <person name="Guy L."/>
            <person name="Ettema T.J."/>
        </authorList>
    </citation>
    <scope>NUCLEOTIDE SEQUENCE</scope>
</reference>
<proteinExistence type="predicted"/>
<name>A0A0F9AJ12_9ZZZZ</name>
<gene>
    <name evidence="1" type="ORF">LCGC14_2843660</name>
</gene>
<evidence type="ECO:0000313" key="1">
    <source>
        <dbReference type="EMBL" id="KKK78429.1"/>
    </source>
</evidence>
<dbReference type="EMBL" id="LAZR01054497">
    <property type="protein sequence ID" value="KKK78429.1"/>
    <property type="molecule type" value="Genomic_DNA"/>
</dbReference>
<sequence>MRLNLNKKSKGLFHKFIVTRTDGKHRYGLKHCGCEYFVLDLSCDKYAIPALKAYAESCQNEYPRLAYDLNSKLKDLISRAR</sequence>
<accession>A0A0F9AJ12</accession>